<dbReference type="PANTHER" id="PTHR43547:SF2">
    <property type="entry name" value="HYBRID SIGNAL TRANSDUCTION HISTIDINE KINASE C"/>
    <property type="match status" value="1"/>
</dbReference>
<keyword evidence="5" id="KW-0547">Nucleotide-binding</keyword>
<organism evidence="17 18">
    <name type="scientific">Longimonas halophila</name>
    <dbReference type="NCBI Taxonomy" id="1469170"/>
    <lineage>
        <taxon>Bacteria</taxon>
        <taxon>Pseudomonadati</taxon>
        <taxon>Rhodothermota</taxon>
        <taxon>Rhodothermia</taxon>
        <taxon>Rhodothermales</taxon>
        <taxon>Salisaetaceae</taxon>
        <taxon>Longimonas</taxon>
    </lineage>
</organism>
<reference evidence="17 18" key="1">
    <citation type="submission" date="2017-10" db="EMBL/GenBank/DDBJ databases">
        <title>Draft genome of Longimonas halophila.</title>
        <authorList>
            <person name="Goh K.M."/>
            <person name="Shamsir M.S."/>
            <person name="Lim S.W."/>
        </authorList>
    </citation>
    <scope>NUCLEOTIDE SEQUENCE [LARGE SCALE GENOMIC DNA]</scope>
    <source>
        <strain evidence="17 18">KCTC 42399</strain>
    </source>
</reference>
<evidence type="ECO:0000256" key="2">
    <source>
        <dbReference type="ARBA" id="ARBA00012438"/>
    </source>
</evidence>
<dbReference type="SMART" id="SM00342">
    <property type="entry name" value="HTH_ARAC"/>
    <property type="match status" value="1"/>
</dbReference>
<feature type="region of interest" description="Disordered" evidence="13">
    <location>
        <begin position="1332"/>
        <end position="1351"/>
    </location>
</feature>
<dbReference type="FunFam" id="3.30.565.10:FF:000037">
    <property type="entry name" value="Hybrid sensor histidine kinase/response regulator"/>
    <property type="match status" value="1"/>
</dbReference>
<protein>
    <recommendedName>
        <fullName evidence="2">histidine kinase</fullName>
        <ecNumber evidence="2">2.7.13.3</ecNumber>
    </recommendedName>
</protein>
<dbReference type="GO" id="GO:0000155">
    <property type="term" value="F:phosphorelay sensor kinase activity"/>
    <property type="evidence" value="ECO:0007669"/>
    <property type="project" value="InterPro"/>
</dbReference>
<dbReference type="PROSITE" id="PS50110">
    <property type="entry name" value="RESPONSE_REGULATORY"/>
    <property type="match status" value="1"/>
</dbReference>
<dbReference type="InterPro" id="IPR011006">
    <property type="entry name" value="CheY-like_superfamily"/>
</dbReference>
<evidence type="ECO:0000259" key="16">
    <source>
        <dbReference type="PROSITE" id="PS50110"/>
    </source>
</evidence>
<dbReference type="SUPFAM" id="SSF52172">
    <property type="entry name" value="CheY-like"/>
    <property type="match status" value="1"/>
</dbReference>
<dbReference type="PRINTS" id="PR00344">
    <property type="entry name" value="BCTRLSENSOR"/>
</dbReference>
<dbReference type="SUPFAM" id="SSF47384">
    <property type="entry name" value="Homodimeric domain of signal transducing histidine kinase"/>
    <property type="match status" value="1"/>
</dbReference>
<dbReference type="Gene3D" id="2.130.10.10">
    <property type="entry name" value="YVTN repeat-like/Quinoprotein amine dehydrogenase"/>
    <property type="match status" value="2"/>
</dbReference>
<feature type="domain" description="Response regulatory" evidence="16">
    <location>
        <begin position="1093"/>
        <end position="1208"/>
    </location>
</feature>
<dbReference type="Gene3D" id="1.10.10.60">
    <property type="entry name" value="Homeodomain-like"/>
    <property type="match status" value="1"/>
</dbReference>
<dbReference type="Pfam" id="PF12833">
    <property type="entry name" value="HTH_18"/>
    <property type="match status" value="1"/>
</dbReference>
<evidence type="ECO:0000256" key="5">
    <source>
        <dbReference type="ARBA" id="ARBA00022741"/>
    </source>
</evidence>
<dbReference type="Proteomes" id="UP000221024">
    <property type="component" value="Unassembled WGS sequence"/>
</dbReference>
<evidence type="ECO:0000256" key="13">
    <source>
        <dbReference type="SAM" id="MobiDB-lite"/>
    </source>
</evidence>
<evidence type="ECO:0000256" key="4">
    <source>
        <dbReference type="ARBA" id="ARBA00022679"/>
    </source>
</evidence>
<dbReference type="CDD" id="cd17574">
    <property type="entry name" value="REC_OmpR"/>
    <property type="match status" value="1"/>
</dbReference>
<keyword evidence="10" id="KW-0804">Transcription</keyword>
<dbReference type="SMART" id="SM00388">
    <property type="entry name" value="HisKA"/>
    <property type="match status" value="1"/>
</dbReference>
<dbReference type="InterPro" id="IPR009057">
    <property type="entry name" value="Homeodomain-like_sf"/>
</dbReference>
<dbReference type="Pfam" id="PF02518">
    <property type="entry name" value="HATPase_c"/>
    <property type="match status" value="1"/>
</dbReference>
<dbReference type="PROSITE" id="PS50109">
    <property type="entry name" value="HIS_KIN"/>
    <property type="match status" value="1"/>
</dbReference>
<comment type="caution">
    <text evidence="17">The sequence shown here is derived from an EMBL/GenBank/DDBJ whole genome shotgun (WGS) entry which is preliminary data.</text>
</comment>
<dbReference type="Gene3D" id="1.10.287.130">
    <property type="match status" value="1"/>
</dbReference>
<evidence type="ECO:0000256" key="8">
    <source>
        <dbReference type="ARBA" id="ARBA00023012"/>
    </source>
</evidence>
<keyword evidence="9" id="KW-0805">Transcription regulation</keyword>
<dbReference type="SMART" id="SM00387">
    <property type="entry name" value="HATPase_c"/>
    <property type="match status" value="1"/>
</dbReference>
<feature type="domain" description="HTH araC/xylS-type" evidence="14">
    <location>
        <begin position="1240"/>
        <end position="1339"/>
    </location>
</feature>
<sequence length="1351" mass="149455">MRTDGAVPTAMPIAVRLLLISAALQFALWSGYAPATYAQDTVPYHRFTAYEGLSDRAITALAQTENELLWIGTETSLSVFDGHTFRSVTMPDEIGTVYVSDIQPADSSAVWVAASVGEAVRVRGDSVEQVVELGDELIQRILPGPDTTRFLTRTAVWTWTPEDEDPTRQPYGYDIQTPLDEEESTTSGAGVFNADVHPNGTTWIVDGRHGPGVLHDDGTVDFVSGGATGEPGAYWYTLRIAENGRMFALHDEAVYWMDPDSTRRMVEEPLVTDLGDPTYLSVHGTDVYATRGRRIARYDARTLTPEDTLGAQQGLPDVLMARVFQDTRRGLWVGTPEGLLYLRAPHAQHKSTLSGETPIQNVMDFLPQGTDLWARTYGSGLIQLYDTEQHVTPDDQVGWRQRVQSASDTLHALASETRIWYRKPPNGSWTRVRSTNDAVEGVVDTTGTGYFLHEDGLYRYPSDSTRAPTALATWPDSLAYQHDVTLGRSGALIHRDGATVVRRQLPAAEVVDTLGTLTRYAQTEASRFEINERSNIQQMTTDAARRVWATFVYDGGLLRIDASGTAQRLLSNRRVWQVDTVGDSLALASTRQHGLYVLDAETGAVQRQLTEADGLRSSNVMAAHVARDTLYVGHAHGITKLPLRVLGQTEQPPRTLLTGLEVNLNNQPATPNLALEASDRSIGFSFAGVHFPDPQSVYYEYRLLPQDTTWSTTTQGFTRYTNLDPGAYHFQVRARLNDRLAGEAATYAFRIPAYIYEMRSVQGLAALILLMLGWAAYRWRIRRLQRYQQVLEEMVQERTTELREEKRKTEAQAERLAELDDAKNRFFAHVSHEFRTPLSLLLSPLKSALQQVSNGMVELGSRQVHRMVRNAEHVQRLIDQLLDLATLQASRMSVEHQPGDLAALVQRTADAFKERAQGQSIDLDVHRPAQPLESQFDVEKVETIVSNLVDNALKFTPSGGAVTVRVEPSGDRPGYATILVADTGAGLSEAEQDRIFARFERGNRAQEHDEEGLGLGLTLTSELVALHNGTIDVESTPNEGSTFIVHLPLYPTTHLPPQSVRTDIAHPEDASAIEVHSNSIPAAHDAASESNATVLVVEDNAEMLSFLEEELSPHWHVRTAEHGAEGWTMIQNRAPDLVLADVMMPEMNGFALCRAIKEDAELRTLPVLLLTARASNEAKREGLGCGADAYIAKPFDVAALKQRIANHLAARKHLRSRFEEQVSLSSTNASIDRQHLPFMEAVAGAVDEHLDNPDFTVDQLASAVALSRRQCTRRLKDAVDMTPAAFIRHRRIEHAKTLLQTDPETIAEVVYAVGFRSPSHFSKVFREATGQSPSAYRDTHASSEAVNGSAA</sequence>
<dbReference type="Gene3D" id="3.30.565.10">
    <property type="entry name" value="Histidine kinase-like ATPase, C-terminal domain"/>
    <property type="match status" value="1"/>
</dbReference>
<accession>A0A2H3P1J2</accession>
<feature type="coiled-coil region" evidence="12">
    <location>
        <begin position="784"/>
        <end position="822"/>
    </location>
</feature>
<dbReference type="Gene3D" id="3.40.50.2300">
    <property type="match status" value="1"/>
</dbReference>
<comment type="catalytic activity">
    <reaction evidence="1">
        <text>ATP + protein L-histidine = ADP + protein N-phospho-L-histidine.</text>
        <dbReference type="EC" id="2.7.13.3"/>
    </reaction>
</comment>
<name>A0A2H3P1J2_9BACT</name>
<keyword evidence="18" id="KW-1185">Reference proteome</keyword>
<dbReference type="InterPro" id="IPR003661">
    <property type="entry name" value="HisK_dim/P_dom"/>
</dbReference>
<dbReference type="OrthoDB" id="358279at2"/>
<dbReference type="SUPFAM" id="SSF55874">
    <property type="entry name" value="ATPase domain of HSP90 chaperone/DNA topoisomerase II/histidine kinase"/>
    <property type="match status" value="1"/>
</dbReference>
<feature type="domain" description="Histidine kinase" evidence="15">
    <location>
        <begin position="829"/>
        <end position="1051"/>
    </location>
</feature>
<dbReference type="PROSITE" id="PS01124">
    <property type="entry name" value="HTH_ARAC_FAMILY_2"/>
    <property type="match status" value="1"/>
</dbReference>
<evidence type="ECO:0000313" key="17">
    <source>
        <dbReference type="EMBL" id="PEN07746.1"/>
    </source>
</evidence>
<dbReference type="SMART" id="SM00448">
    <property type="entry name" value="REC"/>
    <property type="match status" value="1"/>
</dbReference>
<dbReference type="Pfam" id="PF00072">
    <property type="entry name" value="Response_reg"/>
    <property type="match status" value="1"/>
</dbReference>
<evidence type="ECO:0000256" key="12">
    <source>
        <dbReference type="SAM" id="Coils"/>
    </source>
</evidence>
<dbReference type="InterPro" id="IPR018060">
    <property type="entry name" value="HTH_AraC"/>
</dbReference>
<dbReference type="EC" id="2.7.13.3" evidence="2"/>
<keyword evidence="6" id="KW-0418">Kinase</keyword>
<keyword evidence="4" id="KW-0808">Transferase</keyword>
<gene>
    <name evidence="17" type="ORF">CRI93_07110</name>
</gene>
<dbReference type="CDD" id="cd00082">
    <property type="entry name" value="HisKA"/>
    <property type="match status" value="1"/>
</dbReference>
<evidence type="ECO:0000256" key="11">
    <source>
        <dbReference type="PROSITE-ProRule" id="PRU00169"/>
    </source>
</evidence>
<evidence type="ECO:0000259" key="14">
    <source>
        <dbReference type="PROSITE" id="PS01124"/>
    </source>
</evidence>
<evidence type="ECO:0000259" key="15">
    <source>
        <dbReference type="PROSITE" id="PS50109"/>
    </source>
</evidence>
<dbReference type="PANTHER" id="PTHR43547">
    <property type="entry name" value="TWO-COMPONENT HISTIDINE KINASE"/>
    <property type="match status" value="1"/>
</dbReference>
<dbReference type="InterPro" id="IPR005467">
    <property type="entry name" value="His_kinase_dom"/>
</dbReference>
<evidence type="ECO:0000256" key="9">
    <source>
        <dbReference type="ARBA" id="ARBA00023015"/>
    </source>
</evidence>
<dbReference type="InterPro" id="IPR036890">
    <property type="entry name" value="HATPase_C_sf"/>
</dbReference>
<keyword evidence="12" id="KW-0175">Coiled coil</keyword>
<dbReference type="SUPFAM" id="SSF63829">
    <property type="entry name" value="Calcium-dependent phosphotriesterase"/>
    <property type="match status" value="2"/>
</dbReference>
<dbReference type="InterPro" id="IPR015943">
    <property type="entry name" value="WD40/YVTN_repeat-like_dom_sf"/>
</dbReference>
<keyword evidence="8" id="KW-0902">Two-component regulatory system</keyword>
<keyword evidence="3 11" id="KW-0597">Phosphoprotein</keyword>
<dbReference type="EMBL" id="PDEP01000005">
    <property type="protein sequence ID" value="PEN07746.1"/>
    <property type="molecule type" value="Genomic_DNA"/>
</dbReference>
<dbReference type="GO" id="GO:0003700">
    <property type="term" value="F:DNA-binding transcription factor activity"/>
    <property type="evidence" value="ECO:0007669"/>
    <property type="project" value="InterPro"/>
</dbReference>
<keyword evidence="7" id="KW-0067">ATP-binding</keyword>
<dbReference type="InterPro" id="IPR036097">
    <property type="entry name" value="HisK_dim/P_sf"/>
</dbReference>
<dbReference type="GO" id="GO:0043565">
    <property type="term" value="F:sequence-specific DNA binding"/>
    <property type="evidence" value="ECO:0007669"/>
    <property type="project" value="InterPro"/>
</dbReference>
<dbReference type="InterPro" id="IPR011123">
    <property type="entry name" value="Y_Y_Y"/>
</dbReference>
<dbReference type="InterPro" id="IPR003594">
    <property type="entry name" value="HATPase_dom"/>
</dbReference>
<dbReference type="InterPro" id="IPR004358">
    <property type="entry name" value="Sig_transdc_His_kin-like_C"/>
</dbReference>
<evidence type="ECO:0000256" key="7">
    <source>
        <dbReference type="ARBA" id="ARBA00022840"/>
    </source>
</evidence>
<evidence type="ECO:0000256" key="10">
    <source>
        <dbReference type="ARBA" id="ARBA00023163"/>
    </source>
</evidence>
<dbReference type="GO" id="GO:0005524">
    <property type="term" value="F:ATP binding"/>
    <property type="evidence" value="ECO:0007669"/>
    <property type="project" value="UniProtKB-KW"/>
</dbReference>
<dbReference type="InterPro" id="IPR001789">
    <property type="entry name" value="Sig_transdc_resp-reg_receiver"/>
</dbReference>
<dbReference type="Gene3D" id="2.60.40.10">
    <property type="entry name" value="Immunoglobulins"/>
    <property type="match status" value="1"/>
</dbReference>
<dbReference type="Pfam" id="PF00512">
    <property type="entry name" value="HisKA"/>
    <property type="match status" value="1"/>
</dbReference>
<feature type="modified residue" description="4-aspartylphosphate" evidence="11">
    <location>
        <position position="1141"/>
    </location>
</feature>
<evidence type="ECO:0000313" key="18">
    <source>
        <dbReference type="Proteomes" id="UP000221024"/>
    </source>
</evidence>
<evidence type="ECO:0000256" key="1">
    <source>
        <dbReference type="ARBA" id="ARBA00000085"/>
    </source>
</evidence>
<evidence type="ECO:0000256" key="3">
    <source>
        <dbReference type="ARBA" id="ARBA00022553"/>
    </source>
</evidence>
<dbReference type="Pfam" id="PF07495">
    <property type="entry name" value="Y_Y_Y"/>
    <property type="match status" value="1"/>
</dbReference>
<dbReference type="SUPFAM" id="SSF46689">
    <property type="entry name" value="Homeodomain-like"/>
    <property type="match status" value="1"/>
</dbReference>
<dbReference type="InterPro" id="IPR013783">
    <property type="entry name" value="Ig-like_fold"/>
</dbReference>
<evidence type="ECO:0000256" key="6">
    <source>
        <dbReference type="ARBA" id="ARBA00022777"/>
    </source>
</evidence>
<proteinExistence type="predicted"/>
<feature type="compositionally biased region" description="Polar residues" evidence="13">
    <location>
        <begin position="1342"/>
        <end position="1351"/>
    </location>
</feature>